<name>A0ACC2ISJ9_9PLEO</name>
<accession>A0ACC2ISJ9</accession>
<reference evidence="1" key="1">
    <citation type="submission" date="2022-11" db="EMBL/GenBank/DDBJ databases">
        <title>Genome Sequence of Boeremia exigua.</title>
        <authorList>
            <person name="Buettner E."/>
        </authorList>
    </citation>
    <scope>NUCLEOTIDE SEQUENCE</scope>
    <source>
        <strain evidence="1">CU02</strain>
    </source>
</reference>
<comment type="caution">
    <text evidence="1">The sequence shown here is derived from an EMBL/GenBank/DDBJ whole genome shotgun (WGS) entry which is preliminary data.</text>
</comment>
<proteinExistence type="predicted"/>
<organism evidence="1 2">
    <name type="scientific">Boeremia exigua</name>
    <dbReference type="NCBI Taxonomy" id="749465"/>
    <lineage>
        <taxon>Eukaryota</taxon>
        <taxon>Fungi</taxon>
        <taxon>Dikarya</taxon>
        <taxon>Ascomycota</taxon>
        <taxon>Pezizomycotina</taxon>
        <taxon>Dothideomycetes</taxon>
        <taxon>Pleosporomycetidae</taxon>
        <taxon>Pleosporales</taxon>
        <taxon>Pleosporineae</taxon>
        <taxon>Didymellaceae</taxon>
        <taxon>Boeremia</taxon>
    </lineage>
</organism>
<evidence type="ECO:0000313" key="2">
    <source>
        <dbReference type="Proteomes" id="UP001153331"/>
    </source>
</evidence>
<keyword evidence="2" id="KW-1185">Reference proteome</keyword>
<evidence type="ECO:0000313" key="1">
    <source>
        <dbReference type="EMBL" id="KAJ8118082.1"/>
    </source>
</evidence>
<gene>
    <name evidence="1" type="ORF">OPT61_g850</name>
</gene>
<protein>
    <submittedName>
        <fullName evidence="1">Uncharacterized protein</fullName>
    </submittedName>
</protein>
<dbReference type="EMBL" id="JAPHNI010000030">
    <property type="protein sequence ID" value="KAJ8118082.1"/>
    <property type="molecule type" value="Genomic_DNA"/>
</dbReference>
<sequence length="233" mass="25816">MNTYRSASFNVMYVPPQPHLEYEVTHHHYRGPHQIFVSRIGIFSTLRSAQRNAQEAFNSALNHYIAKGFTGYYCDDIDLDRRGLVTGLTGPDQYTPLSEIHIRVRAAVIEPVRYKSFGREKKTVGNHNNTNQPTGFRGSYNSTHNHTGTPVVHGMPTFAQSCSPYTGRPADYTPRMSISFAETTTLPTFTETAAAEPGEEYVGNALGGGVGIGKAYVGRRHSAVEVRELGYRG</sequence>
<dbReference type="Proteomes" id="UP001153331">
    <property type="component" value="Unassembled WGS sequence"/>
</dbReference>